<reference evidence="1 2" key="1">
    <citation type="submission" date="2016-01" db="EMBL/GenBank/DDBJ databases">
        <title>Genome Sequences of Twelve Sporeforming Bacillus Species Isolated from Foods.</title>
        <authorList>
            <person name="Berendsen E.M."/>
            <person name="Wells-Bennik M.H."/>
            <person name="Krawcyk A.O."/>
            <person name="De Jong A."/>
            <person name="Holsappel S."/>
            <person name="Eijlander R.T."/>
            <person name="Kuipers O.P."/>
        </authorList>
    </citation>
    <scope>NUCLEOTIDE SEQUENCE [LARGE SCALE GENOMIC DNA]</scope>
    <source>
        <strain evidence="1 2">B4098</strain>
    </source>
</reference>
<proteinExistence type="predicted"/>
<dbReference type="Proteomes" id="UP000075288">
    <property type="component" value="Unassembled WGS sequence"/>
</dbReference>
<evidence type="ECO:0000313" key="1">
    <source>
        <dbReference type="EMBL" id="KYC65275.1"/>
    </source>
</evidence>
<comment type="caution">
    <text evidence="1">The sequence shown here is derived from an EMBL/GenBank/DDBJ whole genome shotgun (WGS) entry which is preliminary data.</text>
</comment>
<dbReference type="AlphaFoldDB" id="A0A150K6V6"/>
<protein>
    <submittedName>
        <fullName evidence="1">Uncharacterized protein</fullName>
    </submittedName>
</protein>
<sequence>MSILSLILNAPSVSKNAARIPAGTENDRKSRLGEVLFSIPYHTMYH</sequence>
<evidence type="ECO:0000313" key="2">
    <source>
        <dbReference type="Proteomes" id="UP000075288"/>
    </source>
</evidence>
<gene>
    <name evidence="1" type="ORF">B4098_0228</name>
</gene>
<organism evidence="1 2">
    <name type="scientific">Heyndrickxia coagulans</name>
    <name type="common">Weizmannia coagulans</name>
    <dbReference type="NCBI Taxonomy" id="1398"/>
    <lineage>
        <taxon>Bacteria</taxon>
        <taxon>Bacillati</taxon>
        <taxon>Bacillota</taxon>
        <taxon>Bacilli</taxon>
        <taxon>Bacillales</taxon>
        <taxon>Bacillaceae</taxon>
        <taxon>Heyndrickxia</taxon>
    </lineage>
</organism>
<dbReference type="PATRIC" id="fig|1398.26.peg.1566"/>
<accession>A0A150K6V6</accession>
<dbReference type="EMBL" id="LQYG01000018">
    <property type="protein sequence ID" value="KYC65275.1"/>
    <property type="molecule type" value="Genomic_DNA"/>
</dbReference>
<name>A0A150K6V6_HEYCO</name>